<dbReference type="CDD" id="cd00130">
    <property type="entry name" value="PAS"/>
    <property type="match status" value="3"/>
</dbReference>
<dbReference type="Gene3D" id="1.10.287.130">
    <property type="match status" value="1"/>
</dbReference>
<dbReference type="PANTHER" id="PTHR43047">
    <property type="entry name" value="TWO-COMPONENT HISTIDINE PROTEIN KINASE"/>
    <property type="match status" value="1"/>
</dbReference>
<dbReference type="EC" id="2.7.13.3" evidence="2"/>
<dbReference type="SUPFAM" id="SSF55874">
    <property type="entry name" value="ATPase domain of HSP90 chaperone/DNA topoisomerase II/histidine kinase"/>
    <property type="match status" value="1"/>
</dbReference>
<dbReference type="SMART" id="SM00387">
    <property type="entry name" value="HATPase_c"/>
    <property type="match status" value="1"/>
</dbReference>
<evidence type="ECO:0000259" key="10">
    <source>
        <dbReference type="PROSITE" id="PS50112"/>
    </source>
</evidence>
<dbReference type="SUPFAM" id="SSF55785">
    <property type="entry name" value="PYP-like sensor domain (PAS domain)"/>
    <property type="match status" value="3"/>
</dbReference>
<dbReference type="GO" id="GO:0005886">
    <property type="term" value="C:plasma membrane"/>
    <property type="evidence" value="ECO:0007669"/>
    <property type="project" value="TreeGrafter"/>
</dbReference>
<evidence type="ECO:0000256" key="7">
    <source>
        <dbReference type="SAM" id="Coils"/>
    </source>
</evidence>
<evidence type="ECO:0000256" key="4">
    <source>
        <dbReference type="ARBA" id="ARBA00022679"/>
    </source>
</evidence>
<keyword evidence="7" id="KW-0175">Coiled coil</keyword>
<dbReference type="PROSITE" id="PS50109">
    <property type="entry name" value="HIS_KIN"/>
    <property type="match status" value="1"/>
</dbReference>
<dbReference type="RefSeq" id="WP_309307259.1">
    <property type="nucleotide sequence ID" value="NZ_CP133594.1"/>
</dbReference>
<accession>A0AA51UEH3</accession>
<evidence type="ECO:0000256" key="5">
    <source>
        <dbReference type="ARBA" id="ARBA00022777"/>
    </source>
</evidence>
<dbReference type="GO" id="GO:0000155">
    <property type="term" value="F:phosphorelay sensor kinase activity"/>
    <property type="evidence" value="ECO:0007669"/>
    <property type="project" value="InterPro"/>
</dbReference>
<dbReference type="SMART" id="SM00091">
    <property type="entry name" value="PAS"/>
    <property type="match status" value="3"/>
</dbReference>
<organism evidence="12 13">
    <name type="scientific">Methanolobus mangrovi</name>
    <dbReference type="NCBI Taxonomy" id="3072977"/>
    <lineage>
        <taxon>Archaea</taxon>
        <taxon>Methanobacteriati</taxon>
        <taxon>Methanobacteriota</taxon>
        <taxon>Stenosarchaea group</taxon>
        <taxon>Methanomicrobia</taxon>
        <taxon>Methanosarcinales</taxon>
        <taxon>Methanosarcinaceae</taxon>
        <taxon>Methanolobus</taxon>
    </lineage>
</organism>
<dbReference type="InterPro" id="IPR000700">
    <property type="entry name" value="PAS-assoc_C"/>
</dbReference>
<feature type="domain" description="PAS" evidence="10">
    <location>
        <begin position="264"/>
        <end position="334"/>
    </location>
</feature>
<dbReference type="InterPro" id="IPR003594">
    <property type="entry name" value="HATPase_dom"/>
</dbReference>
<dbReference type="Pfam" id="PF08448">
    <property type="entry name" value="PAS_4"/>
    <property type="match status" value="1"/>
</dbReference>
<evidence type="ECO:0000313" key="12">
    <source>
        <dbReference type="EMBL" id="WMW21473.1"/>
    </source>
</evidence>
<dbReference type="Pfam" id="PF00072">
    <property type="entry name" value="Response_reg"/>
    <property type="match status" value="1"/>
</dbReference>
<feature type="domain" description="Response regulatory" evidence="9">
    <location>
        <begin position="8"/>
        <end position="123"/>
    </location>
</feature>
<keyword evidence="13" id="KW-1185">Reference proteome</keyword>
<gene>
    <name evidence="12" type="ORF">RE476_08670</name>
</gene>
<evidence type="ECO:0000256" key="1">
    <source>
        <dbReference type="ARBA" id="ARBA00000085"/>
    </source>
</evidence>
<keyword evidence="5" id="KW-0418">Kinase</keyword>
<dbReference type="Pfam" id="PF02518">
    <property type="entry name" value="HATPase_c"/>
    <property type="match status" value="1"/>
</dbReference>
<dbReference type="InterPro" id="IPR013656">
    <property type="entry name" value="PAS_4"/>
</dbReference>
<dbReference type="InterPro" id="IPR011006">
    <property type="entry name" value="CheY-like_superfamily"/>
</dbReference>
<dbReference type="GO" id="GO:0009927">
    <property type="term" value="F:histidine phosphotransfer kinase activity"/>
    <property type="evidence" value="ECO:0007669"/>
    <property type="project" value="TreeGrafter"/>
</dbReference>
<evidence type="ECO:0000259" key="8">
    <source>
        <dbReference type="PROSITE" id="PS50109"/>
    </source>
</evidence>
<name>A0AA51UEH3_9EURY</name>
<dbReference type="Pfam" id="PF00512">
    <property type="entry name" value="HisKA"/>
    <property type="match status" value="1"/>
</dbReference>
<feature type="domain" description="PAC" evidence="11">
    <location>
        <begin position="336"/>
        <end position="386"/>
    </location>
</feature>
<feature type="domain" description="Histidine kinase" evidence="8">
    <location>
        <begin position="543"/>
        <end position="762"/>
    </location>
</feature>
<evidence type="ECO:0000256" key="2">
    <source>
        <dbReference type="ARBA" id="ARBA00012438"/>
    </source>
</evidence>
<dbReference type="PRINTS" id="PR00344">
    <property type="entry name" value="BCTRLSENSOR"/>
</dbReference>
<dbReference type="GeneID" id="84230209"/>
<dbReference type="InterPro" id="IPR001789">
    <property type="entry name" value="Sig_transdc_resp-reg_receiver"/>
</dbReference>
<dbReference type="InterPro" id="IPR036890">
    <property type="entry name" value="HATPase_C_sf"/>
</dbReference>
<dbReference type="Gene3D" id="3.30.450.20">
    <property type="entry name" value="PAS domain"/>
    <property type="match status" value="3"/>
</dbReference>
<dbReference type="SUPFAM" id="SSF52172">
    <property type="entry name" value="CheY-like"/>
    <property type="match status" value="1"/>
</dbReference>
<evidence type="ECO:0000259" key="11">
    <source>
        <dbReference type="PROSITE" id="PS50113"/>
    </source>
</evidence>
<dbReference type="Proteomes" id="UP001183006">
    <property type="component" value="Chromosome"/>
</dbReference>
<dbReference type="KEGG" id="mmav:RE476_08670"/>
<dbReference type="AlphaFoldDB" id="A0AA51UEH3"/>
<dbReference type="Pfam" id="PF13426">
    <property type="entry name" value="PAS_9"/>
    <property type="match status" value="2"/>
</dbReference>
<dbReference type="SMART" id="SM00086">
    <property type="entry name" value="PAC"/>
    <property type="match status" value="3"/>
</dbReference>
<evidence type="ECO:0000259" key="9">
    <source>
        <dbReference type="PROSITE" id="PS50110"/>
    </source>
</evidence>
<dbReference type="PROSITE" id="PS50112">
    <property type="entry name" value="PAS"/>
    <property type="match status" value="3"/>
</dbReference>
<dbReference type="NCBIfam" id="TIGR00229">
    <property type="entry name" value="sensory_box"/>
    <property type="match status" value="3"/>
</dbReference>
<dbReference type="FunFam" id="3.30.565.10:FF:000006">
    <property type="entry name" value="Sensor histidine kinase WalK"/>
    <property type="match status" value="1"/>
</dbReference>
<dbReference type="PROSITE" id="PS50110">
    <property type="entry name" value="RESPONSE_REGULATORY"/>
    <property type="match status" value="1"/>
</dbReference>
<feature type="domain" description="PAC" evidence="11">
    <location>
        <begin position="211"/>
        <end position="263"/>
    </location>
</feature>
<dbReference type="InterPro" id="IPR005467">
    <property type="entry name" value="His_kinase_dom"/>
</dbReference>
<keyword evidence="3 6" id="KW-0597">Phosphoprotein</keyword>
<protein>
    <recommendedName>
        <fullName evidence="2">histidine kinase</fullName>
        <ecNumber evidence="2">2.7.13.3</ecNumber>
    </recommendedName>
</protein>
<evidence type="ECO:0000313" key="13">
    <source>
        <dbReference type="Proteomes" id="UP001183006"/>
    </source>
</evidence>
<comment type="catalytic activity">
    <reaction evidence="1">
        <text>ATP + protein L-histidine = ADP + protein N-phospho-L-histidine.</text>
        <dbReference type="EC" id="2.7.13.3"/>
    </reaction>
</comment>
<dbReference type="SMART" id="SM00448">
    <property type="entry name" value="REC"/>
    <property type="match status" value="1"/>
</dbReference>
<dbReference type="CDD" id="cd17538">
    <property type="entry name" value="REC_D1_PleD-like"/>
    <property type="match status" value="1"/>
</dbReference>
<dbReference type="InterPro" id="IPR035965">
    <property type="entry name" value="PAS-like_dom_sf"/>
</dbReference>
<dbReference type="InterPro" id="IPR000014">
    <property type="entry name" value="PAS"/>
</dbReference>
<dbReference type="InterPro" id="IPR004358">
    <property type="entry name" value="Sig_transdc_His_kin-like_C"/>
</dbReference>
<dbReference type="InterPro" id="IPR003661">
    <property type="entry name" value="HisK_dim/P_dom"/>
</dbReference>
<keyword evidence="4" id="KW-0808">Transferase</keyword>
<reference evidence="12" key="1">
    <citation type="submission" date="2023-08" db="EMBL/GenBank/DDBJ databases">
        <title>Methanolobus mangrovi sp. nov. and Methanolobus sediminis sp. nov, two novel methylotrophic methanogens isolated from mangrove sediments in China.</title>
        <authorList>
            <person name="Zhou J."/>
        </authorList>
    </citation>
    <scope>NUCLEOTIDE SEQUENCE</scope>
    <source>
        <strain evidence="12">FTZ2</strain>
    </source>
</reference>
<dbReference type="EMBL" id="CP133594">
    <property type="protein sequence ID" value="WMW21473.1"/>
    <property type="molecule type" value="Genomic_DNA"/>
</dbReference>
<evidence type="ECO:0000256" key="6">
    <source>
        <dbReference type="PROSITE-ProRule" id="PRU00169"/>
    </source>
</evidence>
<dbReference type="SUPFAM" id="SSF47384">
    <property type="entry name" value="Homodimeric domain of signal transducing histidine kinase"/>
    <property type="match status" value="1"/>
</dbReference>
<feature type="modified residue" description="4-aspartylphosphate" evidence="6">
    <location>
        <position position="56"/>
    </location>
</feature>
<proteinExistence type="predicted"/>
<sequence>MDKKPEYTLLVVDDDPLNVKLLEAFLSKDYVVRPAYGGAEALDIISSEKIDLVMLDIMMPDMNGYEVCRRIKASESTHFIPVIMITALSSKDDRIEGIEAGADEFLVKPIDRVEVLTRVRTLLKNKQLYDELTSERDRAQNYLDIAGCIIVAFDADGSVKLANKKCCQLLGYEESELIGKNWVESFVPPEDRDGVSSVFRNVMAGNLAGVKVFENGIVTKSGEKKIIHWNNSYLRDLNGELSGILSSGSDVTEERFASMKIKASEEKFRVLFENAADAIIIFDFDCNVIDANSVACEMLGYNLDELLSISRDDLVAPEFHGVCYERVADIMETKFSRFELACLKKDGGSIPVEMGVRVIKYNNISALLCNVRDISERKYAEKVLKESEQKFRLLAENANDVIWTLSPEGKFTYTSPSVFKLRGYTSEEVANQTFDEIFPPEHQATIANAVSRFYDNLKAGEVNYSESFEIEQYHKDGRLIWTEAIANPVYDDDGNFQFFLGVTRDISERKKAEEKISSYTAELSRKNEELKILDRMKDEFLSNLTHELKTPLISIKGYSELVHDEVMGPLNTKQKNAMKTVLTKYDHLSFLLDSLIYMSIVKSGKVHYRMDPIRIEDSLKKVVEYFSFRSQDKELILLLDFEENLPLIKGDVEYMPYLFRSIIDNAIKFSPDGSKVLIRAFEDDGDVHIVVKDFGIGIPKHELSNIFKRFYQIDGSMSRKYGGSGLGLYVSKTIAEIHGGKIWIESDESAGTTVHVHFPSYLKCKNQDANE</sequence>
<feature type="domain" description="PAC" evidence="11">
    <location>
        <begin position="466"/>
        <end position="518"/>
    </location>
</feature>
<dbReference type="SMART" id="SM00388">
    <property type="entry name" value="HisKA"/>
    <property type="match status" value="1"/>
</dbReference>
<feature type="coiled-coil region" evidence="7">
    <location>
        <begin position="509"/>
        <end position="536"/>
    </location>
</feature>
<dbReference type="InterPro" id="IPR001610">
    <property type="entry name" value="PAC"/>
</dbReference>
<feature type="domain" description="PAS" evidence="10">
    <location>
        <begin position="135"/>
        <end position="206"/>
    </location>
</feature>
<evidence type="ECO:0000256" key="3">
    <source>
        <dbReference type="ARBA" id="ARBA00022553"/>
    </source>
</evidence>
<dbReference type="Gene3D" id="3.30.565.10">
    <property type="entry name" value="Histidine kinase-like ATPase, C-terminal domain"/>
    <property type="match status" value="1"/>
</dbReference>
<dbReference type="Gene3D" id="3.40.50.2300">
    <property type="match status" value="1"/>
</dbReference>
<feature type="domain" description="PAS" evidence="10">
    <location>
        <begin position="387"/>
        <end position="457"/>
    </location>
</feature>
<dbReference type="PROSITE" id="PS50113">
    <property type="entry name" value="PAC"/>
    <property type="match status" value="3"/>
</dbReference>
<dbReference type="PANTHER" id="PTHR43047:SF72">
    <property type="entry name" value="OSMOSENSING HISTIDINE PROTEIN KINASE SLN1"/>
    <property type="match status" value="1"/>
</dbReference>
<dbReference type="InterPro" id="IPR036097">
    <property type="entry name" value="HisK_dim/P_sf"/>
</dbReference>
<dbReference type="CDD" id="cd00082">
    <property type="entry name" value="HisKA"/>
    <property type="match status" value="1"/>
</dbReference>